<feature type="compositionally biased region" description="Basic and acidic residues" evidence="1">
    <location>
        <begin position="128"/>
        <end position="137"/>
    </location>
</feature>
<keyword evidence="2" id="KW-1133">Transmembrane helix</keyword>
<feature type="transmembrane region" description="Helical" evidence="2">
    <location>
        <begin position="35"/>
        <end position="54"/>
    </location>
</feature>
<keyword evidence="5" id="KW-1185">Reference proteome</keyword>
<keyword evidence="2" id="KW-0472">Membrane</keyword>
<protein>
    <recommendedName>
        <fullName evidence="3">Nodulin-like domain-containing protein</fullName>
    </recommendedName>
</protein>
<reference evidence="4 5" key="1">
    <citation type="submission" date="2023-10" db="EMBL/GenBank/DDBJ databases">
        <title>Chromosome-scale genome assembly provides insights into flower coloration mechanisms of Canna indica.</title>
        <authorList>
            <person name="Li C."/>
        </authorList>
    </citation>
    <scope>NUCLEOTIDE SEQUENCE [LARGE SCALE GENOMIC DNA]</scope>
    <source>
        <tissue evidence="4">Flower</tissue>
    </source>
</reference>
<dbReference type="EMBL" id="CP136892">
    <property type="protein sequence ID" value="WOL00544.1"/>
    <property type="molecule type" value="Genomic_DNA"/>
</dbReference>
<dbReference type="AlphaFoldDB" id="A0AAQ3K3N2"/>
<evidence type="ECO:0000256" key="2">
    <source>
        <dbReference type="SAM" id="Phobius"/>
    </source>
</evidence>
<keyword evidence="2" id="KW-0812">Transmembrane</keyword>
<accession>A0AAQ3K3N2</accession>
<feature type="transmembrane region" description="Helical" evidence="2">
    <location>
        <begin position="66"/>
        <end position="91"/>
    </location>
</feature>
<proteinExistence type="predicted"/>
<feature type="region of interest" description="Disordered" evidence="1">
    <location>
        <begin position="104"/>
        <end position="137"/>
    </location>
</feature>
<feature type="region of interest" description="Disordered" evidence="1">
    <location>
        <begin position="151"/>
        <end position="182"/>
    </location>
</feature>
<evidence type="ECO:0000313" key="5">
    <source>
        <dbReference type="Proteomes" id="UP001327560"/>
    </source>
</evidence>
<dbReference type="InterPro" id="IPR010658">
    <property type="entry name" value="Nodulin-like"/>
</dbReference>
<name>A0AAQ3K3N2_9LILI</name>
<sequence length="182" mass="20511">MVAVGPTIVVIALMFIVRPLVGGHRQVRPSDDHNFTFIYFVCLFLTAYVMAIMLVEDLVDNLSETITTTFTLILLFVLLVPIVIPVFLTYYSNDPMPAKESLLNEHEKEERGESRQQTEVILSEVEDEKPKEVDSLPELERQKRNCTVAGEAFPGCSGRNCKSQKEKRSSQRRGLHLVASIG</sequence>
<evidence type="ECO:0000256" key="1">
    <source>
        <dbReference type="SAM" id="MobiDB-lite"/>
    </source>
</evidence>
<gene>
    <name evidence="4" type="ORF">Cni_G09257</name>
</gene>
<feature type="transmembrane region" description="Helical" evidence="2">
    <location>
        <begin position="6"/>
        <end position="23"/>
    </location>
</feature>
<dbReference type="Pfam" id="PF06813">
    <property type="entry name" value="Nodulin-like"/>
    <property type="match status" value="1"/>
</dbReference>
<feature type="compositionally biased region" description="Basic and acidic residues" evidence="1">
    <location>
        <begin position="104"/>
        <end position="116"/>
    </location>
</feature>
<evidence type="ECO:0000259" key="3">
    <source>
        <dbReference type="Pfam" id="PF06813"/>
    </source>
</evidence>
<dbReference type="Proteomes" id="UP001327560">
    <property type="component" value="Chromosome 3"/>
</dbReference>
<feature type="domain" description="Nodulin-like" evidence="3">
    <location>
        <begin position="1"/>
        <end position="86"/>
    </location>
</feature>
<organism evidence="4 5">
    <name type="scientific">Canna indica</name>
    <name type="common">Indian-shot</name>
    <dbReference type="NCBI Taxonomy" id="4628"/>
    <lineage>
        <taxon>Eukaryota</taxon>
        <taxon>Viridiplantae</taxon>
        <taxon>Streptophyta</taxon>
        <taxon>Embryophyta</taxon>
        <taxon>Tracheophyta</taxon>
        <taxon>Spermatophyta</taxon>
        <taxon>Magnoliopsida</taxon>
        <taxon>Liliopsida</taxon>
        <taxon>Zingiberales</taxon>
        <taxon>Cannaceae</taxon>
        <taxon>Canna</taxon>
    </lineage>
</organism>
<evidence type="ECO:0000313" key="4">
    <source>
        <dbReference type="EMBL" id="WOL00544.1"/>
    </source>
</evidence>